<evidence type="ECO:0000313" key="3">
    <source>
        <dbReference type="EMBL" id="MBB6095340.1"/>
    </source>
</evidence>
<reference evidence="3 4" key="1">
    <citation type="submission" date="2020-08" db="EMBL/GenBank/DDBJ databases">
        <title>Genomic Encyclopedia of Type Strains, Phase IV (KMG-IV): sequencing the most valuable type-strain genomes for metagenomic binning, comparative biology and taxonomic classification.</title>
        <authorList>
            <person name="Goeker M."/>
        </authorList>
    </citation>
    <scope>NUCLEOTIDE SEQUENCE [LARGE SCALE GENOMIC DNA]</scope>
    <source>
        <strain evidence="3 4">DSM 26723</strain>
    </source>
</reference>
<feature type="transmembrane region" description="Helical" evidence="1">
    <location>
        <begin position="32"/>
        <end position="53"/>
    </location>
</feature>
<keyword evidence="1" id="KW-0812">Transmembrane</keyword>
<sequence>MDVMAFFTWLEGSTLGHIAKSYGGVYAMAQTVHLASMALLGGTVLITDLRLLNVALRDVPSNVVSEGAHKWFKVALAVILLSGVFMVAGVAMKAYYNDFYWAKMAALATGILFVFAVKRPLLRKDHSLLPPWLLKLVAIASITVWFTVAACGRWIGFS</sequence>
<comment type="caution">
    <text evidence="3">The sequence shown here is derived from an EMBL/GenBank/DDBJ whole genome shotgun (WGS) entry which is preliminary data.</text>
</comment>
<feature type="domain" description="DUF6644" evidence="2">
    <location>
        <begin position="6"/>
        <end position="158"/>
    </location>
</feature>
<dbReference type="Pfam" id="PF20349">
    <property type="entry name" value="DUF6644"/>
    <property type="match status" value="1"/>
</dbReference>
<protein>
    <recommendedName>
        <fullName evidence="2">DUF6644 domain-containing protein</fullName>
    </recommendedName>
</protein>
<dbReference type="RefSeq" id="WP_184334724.1">
    <property type="nucleotide sequence ID" value="NZ_JACHHZ010000005.1"/>
</dbReference>
<feature type="transmembrane region" description="Helical" evidence="1">
    <location>
        <begin position="101"/>
        <end position="121"/>
    </location>
</feature>
<accession>A0A841HSZ7</accession>
<keyword evidence="1" id="KW-0472">Membrane</keyword>
<proteinExistence type="predicted"/>
<dbReference type="EMBL" id="JACHHZ010000005">
    <property type="protein sequence ID" value="MBB6095340.1"/>
    <property type="molecule type" value="Genomic_DNA"/>
</dbReference>
<feature type="transmembrane region" description="Helical" evidence="1">
    <location>
        <begin position="74"/>
        <end position="95"/>
    </location>
</feature>
<name>A0A841HSZ7_9GAMM</name>
<evidence type="ECO:0000313" key="4">
    <source>
        <dbReference type="Proteomes" id="UP000588068"/>
    </source>
</evidence>
<organism evidence="3 4">
    <name type="scientific">Povalibacter uvarum</name>
    <dbReference type="NCBI Taxonomy" id="732238"/>
    <lineage>
        <taxon>Bacteria</taxon>
        <taxon>Pseudomonadati</taxon>
        <taxon>Pseudomonadota</taxon>
        <taxon>Gammaproteobacteria</taxon>
        <taxon>Steroidobacterales</taxon>
        <taxon>Steroidobacteraceae</taxon>
        <taxon>Povalibacter</taxon>
    </lineage>
</organism>
<keyword evidence="4" id="KW-1185">Reference proteome</keyword>
<gene>
    <name evidence="3" type="ORF">HNQ60_004230</name>
</gene>
<keyword evidence="1" id="KW-1133">Transmembrane helix</keyword>
<dbReference type="InterPro" id="IPR046586">
    <property type="entry name" value="DUF6644"/>
</dbReference>
<dbReference type="Proteomes" id="UP000588068">
    <property type="component" value="Unassembled WGS sequence"/>
</dbReference>
<dbReference type="AlphaFoldDB" id="A0A841HSZ7"/>
<evidence type="ECO:0000259" key="2">
    <source>
        <dbReference type="Pfam" id="PF20349"/>
    </source>
</evidence>
<evidence type="ECO:0000256" key="1">
    <source>
        <dbReference type="SAM" id="Phobius"/>
    </source>
</evidence>
<feature type="transmembrane region" description="Helical" evidence="1">
    <location>
        <begin position="133"/>
        <end position="155"/>
    </location>
</feature>